<sequence length="180" mass="19804">MRFFNVLALVAGASAAATGLLSARHDKDKCLKKNDVDYLVAAYKSILTKWEPAKADFIADHGFFDYSDSINVIAGIPTGFPIFPNKTAFVSHENTNPESLPLVVVEIGPYNCEQITLIWSATFTAIPGGTPLPVRGITVLEGDYNERQRQWEIQSIKVEFNSINFWKNIGGVCTRPAPPS</sequence>
<organism evidence="3 4">
    <name type="scientific">Echria macrotheca</name>
    <dbReference type="NCBI Taxonomy" id="438768"/>
    <lineage>
        <taxon>Eukaryota</taxon>
        <taxon>Fungi</taxon>
        <taxon>Dikarya</taxon>
        <taxon>Ascomycota</taxon>
        <taxon>Pezizomycotina</taxon>
        <taxon>Sordariomycetes</taxon>
        <taxon>Sordariomycetidae</taxon>
        <taxon>Sordariales</taxon>
        <taxon>Schizotheciaceae</taxon>
        <taxon>Echria</taxon>
    </lineage>
</organism>
<dbReference type="Pfam" id="PF26534">
    <property type="entry name" value="NTF2_7"/>
    <property type="match status" value="1"/>
</dbReference>
<comment type="caution">
    <text evidence="3">The sequence shown here is derived from an EMBL/GenBank/DDBJ whole genome shotgun (WGS) entry which is preliminary data.</text>
</comment>
<dbReference type="InterPro" id="IPR058645">
    <property type="entry name" value="NTF2-like_dom_7"/>
</dbReference>
<feature type="chain" id="PRO_5042537557" description="NTF2-like domain-containing protein" evidence="1">
    <location>
        <begin position="16"/>
        <end position="180"/>
    </location>
</feature>
<dbReference type="AlphaFoldDB" id="A0AAJ0BL33"/>
<gene>
    <name evidence="3" type="ORF">QBC47DRAFT_398735</name>
</gene>
<evidence type="ECO:0000313" key="4">
    <source>
        <dbReference type="Proteomes" id="UP001239445"/>
    </source>
</evidence>
<evidence type="ECO:0000313" key="3">
    <source>
        <dbReference type="EMBL" id="KAK1759932.1"/>
    </source>
</evidence>
<reference evidence="3" key="1">
    <citation type="submission" date="2023-06" db="EMBL/GenBank/DDBJ databases">
        <title>Genome-scale phylogeny and comparative genomics of the fungal order Sordariales.</title>
        <authorList>
            <consortium name="Lawrence Berkeley National Laboratory"/>
            <person name="Hensen N."/>
            <person name="Bonometti L."/>
            <person name="Westerberg I."/>
            <person name="Brannstrom I.O."/>
            <person name="Guillou S."/>
            <person name="Cros-Aarteil S."/>
            <person name="Calhoun S."/>
            <person name="Haridas S."/>
            <person name="Kuo A."/>
            <person name="Mondo S."/>
            <person name="Pangilinan J."/>
            <person name="Riley R."/>
            <person name="Labutti K."/>
            <person name="Andreopoulos B."/>
            <person name="Lipzen A."/>
            <person name="Chen C."/>
            <person name="Yanf M."/>
            <person name="Daum C."/>
            <person name="Ng V."/>
            <person name="Clum A."/>
            <person name="Steindorff A."/>
            <person name="Ohm R."/>
            <person name="Martin F."/>
            <person name="Silar P."/>
            <person name="Natvig D."/>
            <person name="Lalanne C."/>
            <person name="Gautier V."/>
            <person name="Ament-Velasquez S.L."/>
            <person name="Kruys A."/>
            <person name="Hutchinson M.I."/>
            <person name="Powell A.J."/>
            <person name="Barry K."/>
            <person name="Miller A.N."/>
            <person name="Grigoriev I.V."/>
            <person name="Debuchy R."/>
            <person name="Gladieux P."/>
            <person name="Thoren M.H."/>
            <person name="Johannesson H."/>
        </authorList>
    </citation>
    <scope>NUCLEOTIDE SEQUENCE</scope>
    <source>
        <strain evidence="3">PSN4</strain>
    </source>
</reference>
<proteinExistence type="predicted"/>
<evidence type="ECO:0000259" key="2">
    <source>
        <dbReference type="Pfam" id="PF26534"/>
    </source>
</evidence>
<feature type="signal peptide" evidence="1">
    <location>
        <begin position="1"/>
        <end position="15"/>
    </location>
</feature>
<keyword evidence="1" id="KW-0732">Signal</keyword>
<evidence type="ECO:0000256" key="1">
    <source>
        <dbReference type="SAM" id="SignalP"/>
    </source>
</evidence>
<feature type="domain" description="NTF2-like" evidence="2">
    <location>
        <begin position="29"/>
        <end position="171"/>
    </location>
</feature>
<accession>A0AAJ0BL33</accession>
<dbReference type="Proteomes" id="UP001239445">
    <property type="component" value="Unassembled WGS sequence"/>
</dbReference>
<dbReference type="EMBL" id="MU839828">
    <property type="protein sequence ID" value="KAK1759932.1"/>
    <property type="molecule type" value="Genomic_DNA"/>
</dbReference>
<protein>
    <recommendedName>
        <fullName evidence="2">NTF2-like domain-containing protein</fullName>
    </recommendedName>
</protein>
<name>A0AAJ0BL33_9PEZI</name>
<keyword evidence="4" id="KW-1185">Reference proteome</keyword>